<proteinExistence type="predicted"/>
<keyword evidence="2" id="KW-1185">Reference proteome</keyword>
<protein>
    <submittedName>
        <fullName evidence="1">Uncharacterized protein</fullName>
    </submittedName>
</protein>
<accession>F0HAE7</accession>
<dbReference type="EMBL" id="AEXO01000103">
    <property type="protein sequence ID" value="EGC85195.1"/>
    <property type="molecule type" value="Genomic_DNA"/>
</dbReference>
<sequence length="61" mass="6863">MFPTVWEYGSQPSGVMFPAAGNNIPNRWEYLCSVEIDFSSMLFFTGEVPLLQSCQRPSCVP</sequence>
<dbReference type="AlphaFoldDB" id="F0HAE7"/>
<reference evidence="1 2" key="1">
    <citation type="submission" date="2011-02" db="EMBL/GenBank/DDBJ databases">
        <authorList>
            <person name="Durkin A.S."/>
            <person name="Madupu R."/>
            <person name="Torralba M."/>
            <person name="Gillis M."/>
            <person name="Methe B."/>
            <person name="Sutton G."/>
            <person name="Nelson K.E."/>
        </authorList>
    </citation>
    <scope>NUCLEOTIDE SEQUENCE [LARGE SCALE GENOMIC DNA]</scope>
    <source>
        <strain evidence="1 2">CRIS 18C-A</strain>
    </source>
</reference>
<evidence type="ECO:0000313" key="1">
    <source>
        <dbReference type="EMBL" id="EGC85195.1"/>
    </source>
</evidence>
<gene>
    <name evidence="1" type="ORF">HMPREF9303_2084</name>
</gene>
<comment type="caution">
    <text evidence="1">The sequence shown here is derived from an EMBL/GenBank/DDBJ whole genome shotgun (WGS) entry which is preliminary data.</text>
</comment>
<evidence type="ECO:0000313" key="2">
    <source>
        <dbReference type="Proteomes" id="UP000003155"/>
    </source>
</evidence>
<organism evidence="1 2">
    <name type="scientific">Prevotella denticola CRIS 18C-A</name>
    <dbReference type="NCBI Taxonomy" id="944557"/>
    <lineage>
        <taxon>Bacteria</taxon>
        <taxon>Pseudomonadati</taxon>
        <taxon>Bacteroidota</taxon>
        <taxon>Bacteroidia</taxon>
        <taxon>Bacteroidales</taxon>
        <taxon>Prevotellaceae</taxon>
        <taxon>Prevotella</taxon>
    </lineage>
</organism>
<name>F0HAE7_9BACT</name>
<dbReference type="Proteomes" id="UP000003155">
    <property type="component" value="Unassembled WGS sequence"/>
</dbReference>